<evidence type="ECO:0000313" key="1">
    <source>
        <dbReference type="EMBL" id="GFY19976.1"/>
    </source>
</evidence>
<proteinExistence type="predicted"/>
<dbReference type="AlphaFoldDB" id="A0A8X6SV36"/>
<comment type="caution">
    <text evidence="1">The sequence shown here is derived from an EMBL/GenBank/DDBJ whole genome shotgun (WGS) entry which is preliminary data.</text>
</comment>
<protein>
    <submittedName>
        <fullName evidence="1">Uncharacterized protein</fullName>
    </submittedName>
</protein>
<dbReference type="Proteomes" id="UP000887159">
    <property type="component" value="Unassembled WGS sequence"/>
</dbReference>
<gene>
    <name evidence="1" type="ORF">TNCV_2146691</name>
</gene>
<dbReference type="EMBL" id="BMAU01021354">
    <property type="protein sequence ID" value="GFY19976.1"/>
    <property type="molecule type" value="Genomic_DNA"/>
</dbReference>
<name>A0A8X6SV36_TRICX</name>
<evidence type="ECO:0000313" key="2">
    <source>
        <dbReference type="Proteomes" id="UP000887159"/>
    </source>
</evidence>
<keyword evidence="2" id="KW-1185">Reference proteome</keyword>
<reference evidence="1" key="1">
    <citation type="submission" date="2020-08" db="EMBL/GenBank/DDBJ databases">
        <title>Multicomponent nature underlies the extraordinary mechanical properties of spider dragline silk.</title>
        <authorList>
            <person name="Kono N."/>
            <person name="Nakamura H."/>
            <person name="Mori M."/>
            <person name="Yoshida Y."/>
            <person name="Ohtoshi R."/>
            <person name="Malay A.D."/>
            <person name="Moran D.A.P."/>
            <person name="Tomita M."/>
            <person name="Numata K."/>
            <person name="Arakawa K."/>
        </authorList>
    </citation>
    <scope>NUCLEOTIDE SEQUENCE</scope>
</reference>
<accession>A0A8X6SV36</accession>
<sequence>MSWKKDGNHEAIWDQLPTLNFQEVVSGRGLLLLILPGLIFSECDAKILLRSSARSRAPQGSNLGNGIVCTEATRVFEAIKNKCGESETTLEGETNPRGSKMRAMIDRICLFVDTWYDTTALTLNESSFKSQNKQSIFWADSSSNEREEIFVLRVFSKSDKTSG</sequence>
<organism evidence="1 2">
    <name type="scientific">Trichonephila clavipes</name>
    <name type="common">Golden silk orbweaver</name>
    <name type="synonym">Nephila clavipes</name>
    <dbReference type="NCBI Taxonomy" id="2585209"/>
    <lineage>
        <taxon>Eukaryota</taxon>
        <taxon>Metazoa</taxon>
        <taxon>Ecdysozoa</taxon>
        <taxon>Arthropoda</taxon>
        <taxon>Chelicerata</taxon>
        <taxon>Arachnida</taxon>
        <taxon>Araneae</taxon>
        <taxon>Araneomorphae</taxon>
        <taxon>Entelegynae</taxon>
        <taxon>Araneoidea</taxon>
        <taxon>Nephilidae</taxon>
        <taxon>Trichonephila</taxon>
    </lineage>
</organism>